<dbReference type="AlphaFoldDB" id="A0AAD5TLZ5"/>
<name>A0AAD5TLZ5_9FUNG</name>
<dbReference type="InterPro" id="IPR018328">
    <property type="entry name" value="Rad4_beta-hairpin_dom3"/>
</dbReference>
<dbReference type="InterPro" id="IPR036985">
    <property type="entry name" value="Transglutaminase-like_sf"/>
</dbReference>
<feature type="compositionally biased region" description="Basic and acidic residues" evidence="6">
    <location>
        <begin position="33"/>
        <end position="43"/>
    </location>
</feature>
<feature type="domain" description="Rad4 beta-hairpin" evidence="9">
    <location>
        <begin position="695"/>
        <end position="769"/>
    </location>
</feature>
<evidence type="ECO:0000256" key="2">
    <source>
        <dbReference type="ARBA" id="ARBA00009525"/>
    </source>
</evidence>
<evidence type="ECO:0008006" key="12">
    <source>
        <dbReference type="Google" id="ProtNLM"/>
    </source>
</evidence>
<dbReference type="EMBL" id="JADGJQ010000046">
    <property type="protein sequence ID" value="KAJ3175934.1"/>
    <property type="molecule type" value="Genomic_DNA"/>
</dbReference>
<dbReference type="Gene3D" id="2.20.20.110">
    <property type="entry name" value="Rad4, beta-hairpin domain BHD1"/>
    <property type="match status" value="1"/>
</dbReference>
<evidence type="ECO:0000313" key="11">
    <source>
        <dbReference type="Proteomes" id="UP001212152"/>
    </source>
</evidence>
<keyword evidence="11" id="KW-1185">Reference proteome</keyword>
<dbReference type="Pfam" id="PF10405">
    <property type="entry name" value="BHD_3"/>
    <property type="match status" value="1"/>
</dbReference>
<dbReference type="SMART" id="SM01030">
    <property type="entry name" value="BHD_1"/>
    <property type="match status" value="1"/>
</dbReference>
<dbReference type="GO" id="GO:0071942">
    <property type="term" value="C:XPC complex"/>
    <property type="evidence" value="ECO:0007669"/>
    <property type="project" value="TreeGrafter"/>
</dbReference>
<evidence type="ECO:0000313" key="10">
    <source>
        <dbReference type="EMBL" id="KAJ3175934.1"/>
    </source>
</evidence>
<evidence type="ECO:0000256" key="5">
    <source>
        <dbReference type="ARBA" id="ARBA00023242"/>
    </source>
</evidence>
<dbReference type="SMART" id="SM01032">
    <property type="entry name" value="BHD_3"/>
    <property type="match status" value="1"/>
</dbReference>
<comment type="caution">
    <text evidence="10">The sequence shown here is derived from an EMBL/GenBank/DDBJ whole genome shotgun (WGS) entry which is preliminary data.</text>
</comment>
<evidence type="ECO:0000259" key="8">
    <source>
        <dbReference type="SMART" id="SM01031"/>
    </source>
</evidence>
<dbReference type="Pfam" id="PF10404">
    <property type="entry name" value="BHD_2"/>
    <property type="match status" value="1"/>
</dbReference>
<accession>A0AAD5TLZ5</accession>
<dbReference type="InterPro" id="IPR042488">
    <property type="entry name" value="Rad4_BHD3_sf"/>
</dbReference>
<evidence type="ECO:0000256" key="6">
    <source>
        <dbReference type="SAM" id="MobiDB-lite"/>
    </source>
</evidence>
<dbReference type="GO" id="GO:0003697">
    <property type="term" value="F:single-stranded DNA binding"/>
    <property type="evidence" value="ECO:0007669"/>
    <property type="project" value="TreeGrafter"/>
</dbReference>
<sequence length="866" mass="95267">MSVAQAGGLANEVGNAGQAVSSPLSRILPQFMVDDRKSKRLKPDSSSPAKRTARGARSPAAQTSSATSPASAGKEIPRKRAATSSHSSPAKRPRSSDSSADPIYIGSSSDEQEKSSAPVDNFLDTFFVENDDEPSTGPASAATSEAGGTLNGEAILSDSDEDEEDWEELGAVADMTGPAILEELQKAAAVAAPAQTDGFEISIKKPEVRQPQPVKKAVKVRGIRKRDRIRRLIAHKLHLLSLTGCGLLRNHWVNNAQLQAAAVSVVPRDIYNGLSGKETGKGKMSPRKHLLHYLSAFTKWWKEHVKVRDLPTLPPLIDGAQGLLKLFHTYVSLPADDDKKFVSSEYSALFFAAACRGLGLKTRVVYSLHPLPLSLSKSKGQPASAPKKPVKAKKGKAKGKATKRKRVQSSDSEEPDSGNESDGHVSRPSSSRAAASARRKSPKKAPATEYIPYPLRCWCEVLSGEGAEWISVDPVHNLVNDPVAMEPKSSGPVQLQLSYVVAYEPDFGIKDVTRKYTTQWGARTSRLRLPEGIGGEEWWKRSLWFYSKSTREHHDAVEDKQLRSAVVNEAMPKSLAGFKNHPLYALERHLLKYEAIYPIGPEHQVGVFKGEPVYKRSSVQELHTKEAWLKLGRQVLPDEQPAKHVKARVATINRMRKIEAERLTGASTDSSKSATYGLWQTVEYRAPPIGPDGKIPKNSFGNIELFHENMLPPGAVHLPFAGLVRLAKKLGIEYASAVTGFDFHKGRSTPVIAGIVVADEYEEVLMAAFAEDLKRKREVERVKMQKRVYNRWARLISGLMTKERLIREYMVHDDADDHAQDDVVLVESGSEDDEACEQGGFDPEDFHSDEEEKEEGAGFFVEDDDE</sequence>
<feature type="region of interest" description="Disordered" evidence="6">
    <location>
        <begin position="827"/>
        <end position="866"/>
    </location>
</feature>
<comment type="similarity">
    <text evidence="2">Belongs to the XPC family.</text>
</comment>
<dbReference type="FunFam" id="3.30.70.2460:FF:000001">
    <property type="entry name" value="DNA repair protein Rad4 family"/>
    <property type="match status" value="1"/>
</dbReference>
<evidence type="ECO:0000256" key="4">
    <source>
        <dbReference type="ARBA" id="ARBA00023204"/>
    </source>
</evidence>
<comment type="subcellular location">
    <subcellularLocation>
        <location evidence="1">Nucleus</location>
    </subcellularLocation>
</comment>
<proteinExistence type="inferred from homology"/>
<dbReference type="Pfam" id="PF03835">
    <property type="entry name" value="Rad4"/>
    <property type="match status" value="1"/>
</dbReference>
<dbReference type="PANTHER" id="PTHR12135:SF0">
    <property type="entry name" value="DNA REPAIR PROTEIN COMPLEMENTING XP-C CELLS"/>
    <property type="match status" value="1"/>
</dbReference>
<dbReference type="InterPro" id="IPR004583">
    <property type="entry name" value="DNA_repair_Rad4"/>
</dbReference>
<organism evidence="10 11">
    <name type="scientific">Geranomyces variabilis</name>
    <dbReference type="NCBI Taxonomy" id="109894"/>
    <lineage>
        <taxon>Eukaryota</taxon>
        <taxon>Fungi</taxon>
        <taxon>Fungi incertae sedis</taxon>
        <taxon>Chytridiomycota</taxon>
        <taxon>Chytridiomycota incertae sedis</taxon>
        <taxon>Chytridiomycetes</taxon>
        <taxon>Spizellomycetales</taxon>
        <taxon>Powellomycetaceae</taxon>
        <taxon>Geranomyces</taxon>
    </lineage>
</organism>
<dbReference type="Pfam" id="PF10403">
    <property type="entry name" value="BHD_1"/>
    <property type="match status" value="1"/>
</dbReference>
<dbReference type="Gene3D" id="3.90.260.10">
    <property type="entry name" value="Transglutaminase-like"/>
    <property type="match status" value="1"/>
</dbReference>
<dbReference type="GO" id="GO:0003684">
    <property type="term" value="F:damaged DNA binding"/>
    <property type="evidence" value="ECO:0007669"/>
    <property type="project" value="InterPro"/>
</dbReference>
<reference evidence="10" key="1">
    <citation type="submission" date="2020-05" db="EMBL/GenBank/DDBJ databases">
        <title>Phylogenomic resolution of chytrid fungi.</title>
        <authorList>
            <person name="Stajich J.E."/>
            <person name="Amses K."/>
            <person name="Simmons R."/>
            <person name="Seto K."/>
            <person name="Myers J."/>
            <person name="Bonds A."/>
            <person name="Quandt C.A."/>
            <person name="Barry K."/>
            <person name="Liu P."/>
            <person name="Grigoriev I."/>
            <person name="Longcore J.E."/>
            <person name="James T.Y."/>
        </authorList>
    </citation>
    <scope>NUCLEOTIDE SEQUENCE</scope>
    <source>
        <strain evidence="10">JEL0379</strain>
    </source>
</reference>
<keyword evidence="4" id="KW-0234">DNA repair</keyword>
<gene>
    <name evidence="10" type="ORF">HDU87_005598</name>
</gene>
<keyword evidence="3" id="KW-0227">DNA damage</keyword>
<dbReference type="InterPro" id="IPR018325">
    <property type="entry name" value="Rad4/PNGase_transGLS-fold"/>
</dbReference>
<dbReference type="Proteomes" id="UP001212152">
    <property type="component" value="Unassembled WGS sequence"/>
</dbReference>
<dbReference type="Gene3D" id="3.30.70.2460">
    <property type="entry name" value="Rad4, beta-hairpin domain BHD3"/>
    <property type="match status" value="1"/>
</dbReference>
<dbReference type="InterPro" id="IPR038765">
    <property type="entry name" value="Papain-like_cys_pep_sf"/>
</dbReference>
<evidence type="ECO:0000256" key="1">
    <source>
        <dbReference type="ARBA" id="ARBA00004123"/>
    </source>
</evidence>
<dbReference type="SUPFAM" id="SSF54001">
    <property type="entry name" value="Cysteine proteinases"/>
    <property type="match status" value="1"/>
</dbReference>
<dbReference type="SMART" id="SM01031">
    <property type="entry name" value="BHD_2"/>
    <property type="match status" value="1"/>
</dbReference>
<dbReference type="InterPro" id="IPR018326">
    <property type="entry name" value="Rad4_beta-hairpin_dom1"/>
</dbReference>
<feature type="compositionally biased region" description="Basic residues" evidence="6">
    <location>
        <begin position="388"/>
        <end position="407"/>
    </location>
</feature>
<feature type="region of interest" description="Disordered" evidence="6">
    <location>
        <begin position="1"/>
        <end position="165"/>
    </location>
</feature>
<dbReference type="GO" id="GO:0000111">
    <property type="term" value="C:nucleotide-excision repair factor 2 complex"/>
    <property type="evidence" value="ECO:0007669"/>
    <property type="project" value="TreeGrafter"/>
</dbReference>
<dbReference type="GO" id="GO:0006289">
    <property type="term" value="P:nucleotide-excision repair"/>
    <property type="evidence" value="ECO:0007669"/>
    <property type="project" value="InterPro"/>
</dbReference>
<evidence type="ECO:0000259" key="7">
    <source>
        <dbReference type="SMART" id="SM01030"/>
    </source>
</evidence>
<feature type="compositionally biased region" description="Low complexity" evidence="6">
    <location>
        <begin position="426"/>
        <end position="436"/>
    </location>
</feature>
<protein>
    <recommendedName>
        <fullName evidence="12">Rad4-domain-containing protein</fullName>
    </recommendedName>
</protein>
<dbReference type="GO" id="GO:0005737">
    <property type="term" value="C:cytoplasm"/>
    <property type="evidence" value="ECO:0007669"/>
    <property type="project" value="TreeGrafter"/>
</dbReference>
<feature type="region of interest" description="Disordered" evidence="6">
    <location>
        <begin position="376"/>
        <end position="445"/>
    </location>
</feature>
<feature type="domain" description="Rad4 beta-hairpin" evidence="8">
    <location>
        <begin position="622"/>
        <end position="687"/>
    </location>
</feature>
<dbReference type="GO" id="GO:0006298">
    <property type="term" value="P:mismatch repair"/>
    <property type="evidence" value="ECO:0007669"/>
    <property type="project" value="TreeGrafter"/>
</dbReference>
<feature type="compositionally biased region" description="Low complexity" evidence="6">
    <location>
        <begin position="58"/>
        <end position="72"/>
    </location>
</feature>
<evidence type="ECO:0000259" key="9">
    <source>
        <dbReference type="SMART" id="SM01032"/>
    </source>
</evidence>
<dbReference type="InterPro" id="IPR018327">
    <property type="entry name" value="BHD_2"/>
</dbReference>
<evidence type="ECO:0000256" key="3">
    <source>
        <dbReference type="ARBA" id="ARBA00022763"/>
    </source>
</evidence>
<feature type="domain" description="Rad4 beta-hairpin" evidence="7">
    <location>
        <begin position="567"/>
        <end position="620"/>
    </location>
</feature>
<dbReference type="PANTHER" id="PTHR12135">
    <property type="entry name" value="DNA REPAIR PROTEIN XP-C / RAD4"/>
    <property type="match status" value="1"/>
</dbReference>
<keyword evidence="5" id="KW-0539">Nucleus</keyword>